<evidence type="ECO:0000259" key="1">
    <source>
        <dbReference type="SMART" id="SM00849"/>
    </source>
</evidence>
<evidence type="ECO:0000313" key="3">
    <source>
        <dbReference type="Proteomes" id="UP000295371"/>
    </source>
</evidence>
<dbReference type="CDD" id="cd06262">
    <property type="entry name" value="metallo-hydrolase-like_MBL-fold"/>
    <property type="match status" value="1"/>
</dbReference>
<dbReference type="RefSeq" id="WP_133753426.1">
    <property type="nucleotide sequence ID" value="NZ_CP171129.1"/>
</dbReference>
<dbReference type="InterPro" id="IPR036866">
    <property type="entry name" value="RibonucZ/Hydroxyglut_hydro"/>
</dbReference>
<comment type="caution">
    <text evidence="2">The sequence shown here is derived from an EMBL/GenBank/DDBJ whole genome shotgun (WGS) entry which is preliminary data.</text>
</comment>
<reference evidence="2 3" key="1">
    <citation type="submission" date="2019-03" db="EMBL/GenBank/DDBJ databases">
        <title>Genomic Encyclopedia of Archaeal and Bacterial Type Strains, Phase II (KMG-II): from individual species to whole genera.</title>
        <authorList>
            <person name="Goeker M."/>
        </authorList>
    </citation>
    <scope>NUCLEOTIDE SEQUENCE [LARGE SCALE GENOMIC DNA]</scope>
    <source>
        <strain evidence="2 3">DSM 24323</strain>
    </source>
</reference>
<sequence>MSDPKGHVEPGGPALVESIGPDLTLSKLSVGPMDNNAYLLSPTDGPVVLIDAAADPDRLRELIGDREVATIVTTHQHHDHIGALAELAVATGARLLAGTPDVEAIAEQTGVRPEGVWTGDTIGVGDSALQVIGIVGHTPGSITLAYEPGDDHPTQLFTGDSLFPGGPGKTSTPEDFRSLITELETRIFAVYPDSTVFRPGHGDDSTIGAERPQLEEWRARGW</sequence>
<dbReference type="PANTHER" id="PTHR46233:SF1">
    <property type="entry name" value="CONSERVED PROTEIN"/>
    <property type="match status" value="1"/>
</dbReference>
<evidence type="ECO:0000313" key="2">
    <source>
        <dbReference type="EMBL" id="TDT32837.1"/>
    </source>
</evidence>
<dbReference type="Pfam" id="PF00753">
    <property type="entry name" value="Lactamase_B"/>
    <property type="match status" value="1"/>
</dbReference>
<dbReference type="SMART" id="SM00849">
    <property type="entry name" value="Lactamase_B"/>
    <property type="match status" value="1"/>
</dbReference>
<organism evidence="2 3">
    <name type="scientific">Naumannella halotolerans</name>
    <dbReference type="NCBI Taxonomy" id="993414"/>
    <lineage>
        <taxon>Bacteria</taxon>
        <taxon>Bacillati</taxon>
        <taxon>Actinomycetota</taxon>
        <taxon>Actinomycetes</taxon>
        <taxon>Propionibacteriales</taxon>
        <taxon>Propionibacteriaceae</taxon>
        <taxon>Naumannella</taxon>
    </lineage>
</organism>
<dbReference type="InterPro" id="IPR001279">
    <property type="entry name" value="Metallo-B-lactamas"/>
</dbReference>
<name>A0A4R7J8I2_9ACTN</name>
<keyword evidence="2" id="KW-0378">Hydrolase</keyword>
<dbReference type="GO" id="GO:0016787">
    <property type="term" value="F:hydrolase activity"/>
    <property type="evidence" value="ECO:0007669"/>
    <property type="project" value="UniProtKB-KW"/>
</dbReference>
<dbReference type="InterPro" id="IPR051453">
    <property type="entry name" value="MBL_Glyoxalase_II"/>
</dbReference>
<dbReference type="SUPFAM" id="SSF56281">
    <property type="entry name" value="Metallo-hydrolase/oxidoreductase"/>
    <property type="match status" value="1"/>
</dbReference>
<feature type="domain" description="Metallo-beta-lactamase" evidence="1">
    <location>
        <begin position="34"/>
        <end position="201"/>
    </location>
</feature>
<dbReference type="AlphaFoldDB" id="A0A4R7J8I2"/>
<gene>
    <name evidence="2" type="ORF">CLV29_0427</name>
</gene>
<dbReference type="Proteomes" id="UP000295371">
    <property type="component" value="Unassembled WGS sequence"/>
</dbReference>
<dbReference type="PANTHER" id="PTHR46233">
    <property type="entry name" value="HYDROXYACYLGLUTATHIONE HYDROLASE GLOC"/>
    <property type="match status" value="1"/>
</dbReference>
<dbReference type="Gene3D" id="3.60.15.10">
    <property type="entry name" value="Ribonuclease Z/Hydroxyacylglutathione hydrolase-like"/>
    <property type="match status" value="1"/>
</dbReference>
<protein>
    <submittedName>
        <fullName evidence="2">Glyoxylase-like metal-dependent hydrolase (Beta-lactamase superfamily II)</fullName>
    </submittedName>
</protein>
<accession>A0A4R7J8I2</accession>
<proteinExistence type="predicted"/>
<dbReference type="OrthoDB" id="2971563at2"/>
<dbReference type="EMBL" id="SOAW01000001">
    <property type="protein sequence ID" value="TDT32837.1"/>
    <property type="molecule type" value="Genomic_DNA"/>
</dbReference>
<keyword evidence="3" id="KW-1185">Reference proteome</keyword>